<gene>
    <name evidence="2" type="ORF">LSALG_LOCUS18139</name>
</gene>
<evidence type="ECO:0000313" key="2">
    <source>
        <dbReference type="EMBL" id="CAI9278262.1"/>
    </source>
</evidence>
<name>A0AA36E1A8_LACSI</name>
<organism evidence="2 3">
    <name type="scientific">Lactuca saligna</name>
    <name type="common">Willowleaf lettuce</name>
    <dbReference type="NCBI Taxonomy" id="75948"/>
    <lineage>
        <taxon>Eukaryota</taxon>
        <taxon>Viridiplantae</taxon>
        <taxon>Streptophyta</taxon>
        <taxon>Embryophyta</taxon>
        <taxon>Tracheophyta</taxon>
        <taxon>Spermatophyta</taxon>
        <taxon>Magnoliopsida</taxon>
        <taxon>eudicotyledons</taxon>
        <taxon>Gunneridae</taxon>
        <taxon>Pentapetalae</taxon>
        <taxon>asterids</taxon>
        <taxon>campanulids</taxon>
        <taxon>Asterales</taxon>
        <taxon>Asteraceae</taxon>
        <taxon>Cichorioideae</taxon>
        <taxon>Cichorieae</taxon>
        <taxon>Lactucinae</taxon>
        <taxon>Lactuca</taxon>
    </lineage>
</organism>
<sequence length="118" mass="12739">MQIVVIASTPSQSEMFEAGRVEVALHKEIIFSDILDANVHDVPLNVVYPDSYFEGEISQGTNSDIESDNDQLNPRRSKATFSLGAHDAKVGSSSTAGDPSAPPPSKKIKLIFLSKCFS</sequence>
<protein>
    <submittedName>
        <fullName evidence="2">Uncharacterized protein</fullName>
    </submittedName>
</protein>
<proteinExistence type="predicted"/>
<keyword evidence="3" id="KW-1185">Reference proteome</keyword>
<dbReference type="EMBL" id="OX465080">
    <property type="protein sequence ID" value="CAI9278262.1"/>
    <property type="molecule type" value="Genomic_DNA"/>
</dbReference>
<evidence type="ECO:0000256" key="1">
    <source>
        <dbReference type="SAM" id="MobiDB-lite"/>
    </source>
</evidence>
<accession>A0AA36E1A8</accession>
<reference evidence="2" key="1">
    <citation type="submission" date="2023-04" db="EMBL/GenBank/DDBJ databases">
        <authorList>
            <person name="Vijverberg K."/>
            <person name="Xiong W."/>
            <person name="Schranz E."/>
        </authorList>
    </citation>
    <scope>NUCLEOTIDE SEQUENCE</scope>
</reference>
<dbReference type="AlphaFoldDB" id="A0AA36E1A8"/>
<evidence type="ECO:0000313" key="3">
    <source>
        <dbReference type="Proteomes" id="UP001177003"/>
    </source>
</evidence>
<dbReference type="Proteomes" id="UP001177003">
    <property type="component" value="Chromosome 4"/>
</dbReference>
<feature type="region of interest" description="Disordered" evidence="1">
    <location>
        <begin position="58"/>
        <end position="106"/>
    </location>
</feature>
<feature type="compositionally biased region" description="Polar residues" evidence="1">
    <location>
        <begin position="58"/>
        <end position="74"/>
    </location>
</feature>